<dbReference type="AlphaFoldDB" id="A0A3B0TLU3"/>
<sequence length="453" mass="51519">MRIYLPTIEIKDNEGFSNEKDLFGRAELGAGMTNLVTTISDPLVIAFDGEWGTGKTTFLKMWAGELRNQGFPVVYFDAFANDYVDDAFAVLARELVALVEATKPADRKAIESFKEGSVKLGSQLVQVAAKVGTKAVIRVVTAGTLKDSDFREAIDETIKETGDLTENYMRSFLSDPQKQKSVVEDFRQALEKLPSLLAPPTEGEKQKPLVFIIDELDRCKPIFALQILERIKHFMSVPNVHFVLGVHLEQLKRSVQFAYGSNIDATNYLQKFINLTIVNNDIARPEHEHRLVKYIEHLKNNLNLPNTEDTYYILEFLQRVALKKEFSLRTLERIFTNIVLATVFAKEREFRSGPLIAGLCILKVVEAALFEKAKAGQLEYEEIADFFGFENSSSGEDDEKRDPGRNLWEFALADKVPDRLRWLGPDASRYFSNRKDMVPFTANDIVDRFRPNR</sequence>
<evidence type="ECO:0000259" key="1">
    <source>
        <dbReference type="Pfam" id="PF07693"/>
    </source>
</evidence>
<dbReference type="SUPFAM" id="SSF52540">
    <property type="entry name" value="P-loop containing nucleoside triphosphate hydrolases"/>
    <property type="match status" value="1"/>
</dbReference>
<feature type="domain" description="KAP NTPase" evidence="1">
    <location>
        <begin position="38"/>
        <end position="338"/>
    </location>
</feature>
<proteinExistence type="predicted"/>
<dbReference type="InterPro" id="IPR011646">
    <property type="entry name" value="KAP_P-loop"/>
</dbReference>
<dbReference type="Gene3D" id="3.40.50.300">
    <property type="entry name" value="P-loop containing nucleotide triphosphate hydrolases"/>
    <property type="match status" value="1"/>
</dbReference>
<accession>A0A3B0TLU3</accession>
<dbReference type="Pfam" id="PF07693">
    <property type="entry name" value="KAP_NTPase"/>
    <property type="match status" value="1"/>
</dbReference>
<dbReference type="EMBL" id="UOEO01000116">
    <property type="protein sequence ID" value="VAW19651.1"/>
    <property type="molecule type" value="Genomic_DNA"/>
</dbReference>
<evidence type="ECO:0000313" key="2">
    <source>
        <dbReference type="EMBL" id="VAW19651.1"/>
    </source>
</evidence>
<organism evidence="2">
    <name type="scientific">hydrothermal vent metagenome</name>
    <dbReference type="NCBI Taxonomy" id="652676"/>
    <lineage>
        <taxon>unclassified sequences</taxon>
        <taxon>metagenomes</taxon>
        <taxon>ecological metagenomes</taxon>
    </lineage>
</organism>
<gene>
    <name evidence="2" type="ORF">MNBD_ALPHA12-1560</name>
</gene>
<protein>
    <submittedName>
        <fullName evidence="2">Phage protein</fullName>
    </submittedName>
</protein>
<name>A0A3B0TLU3_9ZZZZ</name>
<dbReference type="InterPro" id="IPR027417">
    <property type="entry name" value="P-loop_NTPase"/>
</dbReference>
<reference evidence="2" key="1">
    <citation type="submission" date="2018-06" db="EMBL/GenBank/DDBJ databases">
        <authorList>
            <person name="Zhirakovskaya E."/>
        </authorList>
    </citation>
    <scope>NUCLEOTIDE SEQUENCE</scope>
</reference>